<dbReference type="Proteomes" id="UP001273166">
    <property type="component" value="Unassembled WGS sequence"/>
</dbReference>
<organism evidence="1 2">
    <name type="scientific">Chaetomium strumarium</name>
    <dbReference type="NCBI Taxonomy" id="1170767"/>
    <lineage>
        <taxon>Eukaryota</taxon>
        <taxon>Fungi</taxon>
        <taxon>Dikarya</taxon>
        <taxon>Ascomycota</taxon>
        <taxon>Pezizomycotina</taxon>
        <taxon>Sordariomycetes</taxon>
        <taxon>Sordariomycetidae</taxon>
        <taxon>Sordariales</taxon>
        <taxon>Chaetomiaceae</taxon>
        <taxon>Chaetomium</taxon>
    </lineage>
</organism>
<dbReference type="AlphaFoldDB" id="A0AAJ0LYA7"/>
<dbReference type="GeneID" id="87889886"/>
<proteinExistence type="predicted"/>
<evidence type="ECO:0000313" key="2">
    <source>
        <dbReference type="Proteomes" id="UP001273166"/>
    </source>
</evidence>
<comment type="caution">
    <text evidence="1">The sequence shown here is derived from an EMBL/GenBank/DDBJ whole genome shotgun (WGS) entry which is preliminary data.</text>
</comment>
<name>A0AAJ0LYA7_9PEZI</name>
<gene>
    <name evidence="1" type="ORF">B0T15DRAFT_577331</name>
</gene>
<sequence length="220" mass="23834">MTDGLTKDEWQFPSPIPIQQDINEWLEMPEAHMCMILVVIYIKRRLSAAPASPKRPVAFRRPSEAQQYLDSWDVYGFLSDVGTTGTTGQLVALDPSSAAQTPHAAHIKDVKVEATVGGCHKFPDRGVGAVFSGAQVGCLAWQLAQPQRGSQLTGFDVGGDMPSSCVFLPVMTKARLSRYEQPPGDRTGQATDEQQHVAPFVHAPSVIGRCSDENSILNSG</sequence>
<reference evidence="1" key="2">
    <citation type="submission" date="2023-06" db="EMBL/GenBank/DDBJ databases">
        <authorList>
            <consortium name="Lawrence Berkeley National Laboratory"/>
            <person name="Mondo S.J."/>
            <person name="Hensen N."/>
            <person name="Bonometti L."/>
            <person name="Westerberg I."/>
            <person name="Brannstrom I.O."/>
            <person name="Guillou S."/>
            <person name="Cros-Aarteil S."/>
            <person name="Calhoun S."/>
            <person name="Haridas S."/>
            <person name="Kuo A."/>
            <person name="Pangilinan J."/>
            <person name="Riley R."/>
            <person name="Labutti K."/>
            <person name="Andreopoulos B."/>
            <person name="Lipzen A."/>
            <person name="Chen C."/>
            <person name="Yanf M."/>
            <person name="Daum C."/>
            <person name="Ng V."/>
            <person name="Clum A."/>
            <person name="Steindorff A."/>
            <person name="Ohm R."/>
            <person name="Martin F."/>
            <person name="Silar P."/>
            <person name="Natvig D."/>
            <person name="Lalanne C."/>
            <person name="Gautier V."/>
            <person name="Ament-Velasquez S.L."/>
            <person name="Kruys A."/>
            <person name="Hutchinson M.I."/>
            <person name="Powell A.J."/>
            <person name="Barry K."/>
            <person name="Miller A.N."/>
            <person name="Grigoriev I.V."/>
            <person name="Debuchy R."/>
            <person name="Gladieux P."/>
            <person name="Thoren M.H."/>
            <person name="Johannesson H."/>
        </authorList>
    </citation>
    <scope>NUCLEOTIDE SEQUENCE</scope>
    <source>
        <strain evidence="1">CBS 333.67</strain>
    </source>
</reference>
<evidence type="ECO:0000313" key="1">
    <source>
        <dbReference type="EMBL" id="KAK3302191.1"/>
    </source>
</evidence>
<dbReference type="RefSeq" id="XP_062717971.1">
    <property type="nucleotide sequence ID" value="XM_062871057.1"/>
</dbReference>
<keyword evidence="2" id="KW-1185">Reference proteome</keyword>
<dbReference type="EMBL" id="JAUDZG010000007">
    <property type="protein sequence ID" value="KAK3302191.1"/>
    <property type="molecule type" value="Genomic_DNA"/>
</dbReference>
<reference evidence="1" key="1">
    <citation type="journal article" date="2023" name="Mol. Phylogenet. Evol.">
        <title>Genome-scale phylogeny and comparative genomics of the fungal order Sordariales.</title>
        <authorList>
            <person name="Hensen N."/>
            <person name="Bonometti L."/>
            <person name="Westerberg I."/>
            <person name="Brannstrom I.O."/>
            <person name="Guillou S."/>
            <person name="Cros-Aarteil S."/>
            <person name="Calhoun S."/>
            <person name="Haridas S."/>
            <person name="Kuo A."/>
            <person name="Mondo S."/>
            <person name="Pangilinan J."/>
            <person name="Riley R."/>
            <person name="LaButti K."/>
            <person name="Andreopoulos B."/>
            <person name="Lipzen A."/>
            <person name="Chen C."/>
            <person name="Yan M."/>
            <person name="Daum C."/>
            <person name="Ng V."/>
            <person name="Clum A."/>
            <person name="Steindorff A."/>
            <person name="Ohm R.A."/>
            <person name="Martin F."/>
            <person name="Silar P."/>
            <person name="Natvig D.O."/>
            <person name="Lalanne C."/>
            <person name="Gautier V."/>
            <person name="Ament-Velasquez S.L."/>
            <person name="Kruys A."/>
            <person name="Hutchinson M.I."/>
            <person name="Powell A.J."/>
            <person name="Barry K."/>
            <person name="Miller A.N."/>
            <person name="Grigoriev I.V."/>
            <person name="Debuchy R."/>
            <person name="Gladieux P."/>
            <person name="Hiltunen Thoren M."/>
            <person name="Johannesson H."/>
        </authorList>
    </citation>
    <scope>NUCLEOTIDE SEQUENCE</scope>
    <source>
        <strain evidence="1">CBS 333.67</strain>
    </source>
</reference>
<protein>
    <submittedName>
        <fullName evidence="1">Uncharacterized protein</fullName>
    </submittedName>
</protein>
<accession>A0AAJ0LYA7</accession>